<dbReference type="AlphaFoldDB" id="A0A8J5WH42"/>
<reference evidence="1" key="1">
    <citation type="journal article" date="2021" name="bioRxiv">
        <title>Whole Genome Assembly and Annotation of Northern Wild Rice, Zizania palustris L., Supports a Whole Genome Duplication in the Zizania Genus.</title>
        <authorList>
            <person name="Haas M."/>
            <person name="Kono T."/>
            <person name="Macchietto M."/>
            <person name="Millas R."/>
            <person name="McGilp L."/>
            <person name="Shao M."/>
            <person name="Duquette J."/>
            <person name="Hirsch C.N."/>
            <person name="Kimball J."/>
        </authorList>
    </citation>
    <scope>NUCLEOTIDE SEQUENCE</scope>
    <source>
        <tissue evidence="1">Fresh leaf tissue</tissue>
    </source>
</reference>
<dbReference type="EMBL" id="JAAALK010000082">
    <property type="protein sequence ID" value="KAG8088292.1"/>
    <property type="molecule type" value="Genomic_DNA"/>
</dbReference>
<name>A0A8J5WH42_ZIZPA</name>
<keyword evidence="2" id="KW-1185">Reference proteome</keyword>
<evidence type="ECO:0000313" key="2">
    <source>
        <dbReference type="Proteomes" id="UP000729402"/>
    </source>
</evidence>
<reference evidence="1" key="2">
    <citation type="submission" date="2021-02" db="EMBL/GenBank/DDBJ databases">
        <authorList>
            <person name="Kimball J.A."/>
            <person name="Haas M.W."/>
            <person name="Macchietto M."/>
            <person name="Kono T."/>
            <person name="Duquette J."/>
            <person name="Shao M."/>
        </authorList>
    </citation>
    <scope>NUCLEOTIDE SEQUENCE</scope>
    <source>
        <tissue evidence="1">Fresh leaf tissue</tissue>
    </source>
</reference>
<organism evidence="1 2">
    <name type="scientific">Zizania palustris</name>
    <name type="common">Northern wild rice</name>
    <dbReference type="NCBI Taxonomy" id="103762"/>
    <lineage>
        <taxon>Eukaryota</taxon>
        <taxon>Viridiplantae</taxon>
        <taxon>Streptophyta</taxon>
        <taxon>Embryophyta</taxon>
        <taxon>Tracheophyta</taxon>
        <taxon>Spermatophyta</taxon>
        <taxon>Magnoliopsida</taxon>
        <taxon>Liliopsida</taxon>
        <taxon>Poales</taxon>
        <taxon>Poaceae</taxon>
        <taxon>BOP clade</taxon>
        <taxon>Oryzoideae</taxon>
        <taxon>Oryzeae</taxon>
        <taxon>Zizaniinae</taxon>
        <taxon>Zizania</taxon>
    </lineage>
</organism>
<protein>
    <submittedName>
        <fullName evidence="1">Uncharacterized protein</fullName>
    </submittedName>
</protein>
<dbReference type="Proteomes" id="UP000729402">
    <property type="component" value="Unassembled WGS sequence"/>
</dbReference>
<accession>A0A8J5WH42</accession>
<comment type="caution">
    <text evidence="1">The sequence shown here is derived from an EMBL/GenBank/DDBJ whole genome shotgun (WGS) entry which is preliminary data.</text>
</comment>
<sequence length="106" mass="11350">MVPPFRRLPIKEPLRPIRTFVPIPGIIAVCGPTAREEGEGAAPHGEPPRSRMLEAPCAGAAQGDDRFCGRAGDECKAMHIVAEAPVSTDAPYQVLALLGLVFLYFP</sequence>
<gene>
    <name evidence="1" type="ORF">GUJ93_ZPchr0010g10632</name>
</gene>
<proteinExistence type="predicted"/>
<evidence type="ECO:0000313" key="1">
    <source>
        <dbReference type="EMBL" id="KAG8088292.1"/>
    </source>
</evidence>